<dbReference type="SMART" id="SM00382">
    <property type="entry name" value="AAA"/>
    <property type="match status" value="1"/>
</dbReference>
<name>A0A3P8MCC8_TSUPA</name>
<dbReference type="InterPro" id="IPR003593">
    <property type="entry name" value="AAA+_ATPase"/>
</dbReference>
<dbReference type="InterPro" id="IPR003959">
    <property type="entry name" value="ATPase_AAA_core"/>
</dbReference>
<dbReference type="Pfam" id="PF13304">
    <property type="entry name" value="AAA_21"/>
    <property type="match status" value="1"/>
</dbReference>
<evidence type="ECO:0000259" key="1">
    <source>
        <dbReference type="SMART" id="SM00382"/>
    </source>
</evidence>
<dbReference type="GO" id="GO:0005524">
    <property type="term" value="F:ATP binding"/>
    <property type="evidence" value="ECO:0007669"/>
    <property type="project" value="InterPro"/>
</dbReference>
<dbReference type="PANTHER" id="PTHR43581:SF2">
    <property type="entry name" value="EXCINUCLEASE ATPASE SUBUNIT"/>
    <property type="match status" value="1"/>
</dbReference>
<organism evidence="2 3">
    <name type="scientific">Tsukamurella paurometabola</name>
    <name type="common">Corynebacterium paurometabolum</name>
    <dbReference type="NCBI Taxonomy" id="2061"/>
    <lineage>
        <taxon>Bacteria</taxon>
        <taxon>Bacillati</taxon>
        <taxon>Actinomycetota</taxon>
        <taxon>Actinomycetes</taxon>
        <taxon>Mycobacteriales</taxon>
        <taxon>Tsukamurellaceae</taxon>
        <taxon>Tsukamurella</taxon>
    </lineage>
</organism>
<dbReference type="Gene3D" id="3.40.50.300">
    <property type="entry name" value="P-loop containing nucleotide triphosphate hydrolases"/>
    <property type="match status" value="1"/>
</dbReference>
<dbReference type="AlphaFoldDB" id="A0A3P8MCC8"/>
<dbReference type="GO" id="GO:0016887">
    <property type="term" value="F:ATP hydrolysis activity"/>
    <property type="evidence" value="ECO:0007669"/>
    <property type="project" value="InterPro"/>
</dbReference>
<evidence type="ECO:0000313" key="2">
    <source>
        <dbReference type="EMBL" id="VDR40400.1"/>
    </source>
</evidence>
<dbReference type="CDD" id="cd00267">
    <property type="entry name" value="ABC_ATPase"/>
    <property type="match status" value="1"/>
</dbReference>
<proteinExistence type="predicted"/>
<gene>
    <name evidence="2" type="ORF">NCTC10741_03558</name>
</gene>
<dbReference type="PANTHER" id="PTHR43581">
    <property type="entry name" value="ATP/GTP PHOSPHATASE"/>
    <property type="match status" value="1"/>
</dbReference>
<protein>
    <submittedName>
        <fullName evidence="2">Cytochrome c biogenesis protein CcmA</fullName>
    </submittedName>
</protein>
<dbReference type="InterPro" id="IPR051396">
    <property type="entry name" value="Bact_Antivir_Def_Nuclease"/>
</dbReference>
<accession>A0A3P8MCC8</accession>
<evidence type="ECO:0000313" key="3">
    <source>
        <dbReference type="Proteomes" id="UP000271626"/>
    </source>
</evidence>
<dbReference type="InterPro" id="IPR027417">
    <property type="entry name" value="P-loop_NTPase"/>
</dbReference>
<sequence>MFRVVGSARQIDRHARGVVFLWLTDWDDWFKYQTLHLAHFIDEDGRGHALGEVKIGNVGLQSGRAGTSADGSRSPTLPQSFTQLPEGYFSLGQDDSYYATIGSLGDAFRESILRSLRDIAFDATARDLALHEEVTRTSLLRTVTIKTVEEQYSRMARGGARLTPYSFSFTPRSADPRPKVSFSVTPGSRPPSNIHVIIGRNGVGKSTFLTSLATTMVTRSREEDAPKGPWNQLSNIVSVSFSAFDEFVPMRESQSRGKGLSYHYVGLKKKRPQEGESATKDMPAIRAEMTRSLKQCLVGARRARLRNALGILENDPIFAEAGLADLLTLPGDGVDSYYLEPENESEVEEAVSEFGARFGKLSSGHKIVLLSIAKLVETVEEKSLVLLDEPEAHLHPPLLSAFVRALSDLLTDRNGMAVVATHSPVVLQEVPRDCVWKLSRSGNSLRVDRPRIETFGENVGILTDEVFGLEVTSTGFHRMLADAAMSASSYDEAVAAFEGHLGSEARSILRAMMTPTSPQSAGANHVGG</sequence>
<dbReference type="EMBL" id="LR131273">
    <property type="protein sequence ID" value="VDR40400.1"/>
    <property type="molecule type" value="Genomic_DNA"/>
</dbReference>
<reference evidence="2 3" key="1">
    <citation type="submission" date="2018-12" db="EMBL/GenBank/DDBJ databases">
        <authorList>
            <consortium name="Pathogen Informatics"/>
        </authorList>
    </citation>
    <scope>NUCLEOTIDE SEQUENCE [LARGE SCALE GENOMIC DNA]</scope>
    <source>
        <strain evidence="2 3">NCTC10741</strain>
    </source>
</reference>
<dbReference type="OrthoDB" id="3322489at2"/>
<dbReference type="Proteomes" id="UP000271626">
    <property type="component" value="Chromosome"/>
</dbReference>
<dbReference type="SUPFAM" id="SSF52540">
    <property type="entry name" value="P-loop containing nucleoside triphosphate hydrolases"/>
    <property type="match status" value="1"/>
</dbReference>
<feature type="domain" description="AAA+ ATPase" evidence="1">
    <location>
        <begin position="191"/>
        <end position="442"/>
    </location>
</feature>
<dbReference type="RefSeq" id="WP_126198901.1">
    <property type="nucleotide sequence ID" value="NZ_CP085954.1"/>
</dbReference>